<name>A0AAE0ZCK1_9GAST</name>
<dbReference type="Proteomes" id="UP001283361">
    <property type="component" value="Unassembled WGS sequence"/>
</dbReference>
<evidence type="ECO:0000313" key="2">
    <source>
        <dbReference type="Proteomes" id="UP001283361"/>
    </source>
</evidence>
<dbReference type="AlphaFoldDB" id="A0AAE0ZCK1"/>
<keyword evidence="2" id="KW-1185">Reference proteome</keyword>
<protein>
    <submittedName>
        <fullName evidence="1">Uncharacterized protein</fullName>
    </submittedName>
</protein>
<proteinExistence type="predicted"/>
<sequence length="94" mass="10725">MREASTTKQLALEHKSYHVSMDVRNTEIMTRGGSPVLVQDCHFCTGYHFHHRFASSLLTSHGKVVPEVNTVSRVKFIRWRPSNFDAAYLDGADF</sequence>
<comment type="caution">
    <text evidence="1">The sequence shown here is derived from an EMBL/GenBank/DDBJ whole genome shotgun (WGS) entry which is preliminary data.</text>
</comment>
<gene>
    <name evidence="1" type="ORF">RRG08_056873</name>
</gene>
<organism evidence="1 2">
    <name type="scientific">Elysia crispata</name>
    <name type="common">lettuce slug</name>
    <dbReference type="NCBI Taxonomy" id="231223"/>
    <lineage>
        <taxon>Eukaryota</taxon>
        <taxon>Metazoa</taxon>
        <taxon>Spiralia</taxon>
        <taxon>Lophotrochozoa</taxon>
        <taxon>Mollusca</taxon>
        <taxon>Gastropoda</taxon>
        <taxon>Heterobranchia</taxon>
        <taxon>Euthyneura</taxon>
        <taxon>Panpulmonata</taxon>
        <taxon>Sacoglossa</taxon>
        <taxon>Placobranchoidea</taxon>
        <taxon>Plakobranchidae</taxon>
        <taxon>Elysia</taxon>
    </lineage>
</organism>
<accession>A0AAE0ZCK1</accession>
<evidence type="ECO:0000313" key="1">
    <source>
        <dbReference type="EMBL" id="KAK3766790.1"/>
    </source>
</evidence>
<dbReference type="EMBL" id="JAWDGP010004194">
    <property type="protein sequence ID" value="KAK3766790.1"/>
    <property type="molecule type" value="Genomic_DNA"/>
</dbReference>
<reference evidence="1" key="1">
    <citation type="journal article" date="2023" name="G3 (Bethesda)">
        <title>A reference genome for the long-term kleptoplast-retaining sea slug Elysia crispata morphotype clarki.</title>
        <authorList>
            <person name="Eastman K.E."/>
            <person name="Pendleton A.L."/>
            <person name="Shaikh M.A."/>
            <person name="Suttiyut T."/>
            <person name="Ogas R."/>
            <person name="Tomko P."/>
            <person name="Gavelis G."/>
            <person name="Widhalm J.R."/>
            <person name="Wisecaver J.H."/>
        </authorList>
    </citation>
    <scope>NUCLEOTIDE SEQUENCE</scope>
    <source>
        <strain evidence="1">ECLA1</strain>
    </source>
</reference>